<feature type="transmembrane region" description="Helical" evidence="9">
    <location>
        <begin position="131"/>
        <end position="154"/>
    </location>
</feature>
<evidence type="ECO:0000256" key="3">
    <source>
        <dbReference type="ARBA" id="ARBA00022475"/>
    </source>
</evidence>
<protein>
    <recommendedName>
        <fullName evidence="8">Autoinducer 2 import system permease protein LsrD</fullName>
    </recommendedName>
</protein>
<dbReference type="Pfam" id="PF02653">
    <property type="entry name" value="BPD_transp_2"/>
    <property type="match status" value="1"/>
</dbReference>
<evidence type="ECO:0000256" key="5">
    <source>
        <dbReference type="ARBA" id="ARBA00022692"/>
    </source>
</evidence>
<evidence type="ECO:0000256" key="9">
    <source>
        <dbReference type="SAM" id="Phobius"/>
    </source>
</evidence>
<evidence type="ECO:0000256" key="1">
    <source>
        <dbReference type="ARBA" id="ARBA00004651"/>
    </source>
</evidence>
<organism evidence="10">
    <name type="scientific">uncultured Rubrobacteraceae bacterium</name>
    <dbReference type="NCBI Taxonomy" id="349277"/>
    <lineage>
        <taxon>Bacteria</taxon>
        <taxon>Bacillati</taxon>
        <taxon>Actinomycetota</taxon>
        <taxon>Rubrobacteria</taxon>
        <taxon>Rubrobacterales</taxon>
        <taxon>Rubrobacteraceae</taxon>
        <taxon>environmental samples</taxon>
    </lineage>
</organism>
<accession>A0A6J4PFZ0</accession>
<evidence type="ECO:0000256" key="4">
    <source>
        <dbReference type="ARBA" id="ARBA00022519"/>
    </source>
</evidence>
<feature type="transmembrane region" description="Helical" evidence="9">
    <location>
        <begin position="175"/>
        <end position="199"/>
    </location>
</feature>
<comment type="subcellular location">
    <subcellularLocation>
        <location evidence="1">Cell membrane</location>
        <topology evidence="1">Multi-pass membrane protein</topology>
    </subcellularLocation>
</comment>
<evidence type="ECO:0000256" key="2">
    <source>
        <dbReference type="ARBA" id="ARBA00022448"/>
    </source>
</evidence>
<keyword evidence="2" id="KW-0813">Transport</keyword>
<feature type="transmembrane region" description="Helical" evidence="9">
    <location>
        <begin position="21"/>
        <end position="42"/>
    </location>
</feature>
<dbReference type="PANTHER" id="PTHR32196">
    <property type="entry name" value="ABC TRANSPORTER PERMEASE PROTEIN YPHD-RELATED-RELATED"/>
    <property type="match status" value="1"/>
</dbReference>
<feature type="transmembrane region" description="Helical" evidence="9">
    <location>
        <begin position="62"/>
        <end position="93"/>
    </location>
</feature>
<proteinExistence type="predicted"/>
<dbReference type="EMBL" id="CADCUT010000132">
    <property type="protein sequence ID" value="CAA9414917.1"/>
    <property type="molecule type" value="Genomic_DNA"/>
</dbReference>
<dbReference type="GO" id="GO:0022857">
    <property type="term" value="F:transmembrane transporter activity"/>
    <property type="evidence" value="ECO:0007669"/>
    <property type="project" value="InterPro"/>
</dbReference>
<dbReference type="CDD" id="cd06579">
    <property type="entry name" value="TM_PBP1_transp_AraH_like"/>
    <property type="match status" value="1"/>
</dbReference>
<keyword evidence="3" id="KW-1003">Cell membrane</keyword>
<keyword evidence="6 9" id="KW-1133">Transmembrane helix</keyword>
<sequence>MSAPTQGAVPAAGRRERVVRALLSIGPIFVVLAVLLFCTTLVSPFFLSPPLFLSFLARSAPLMVLAAGTTFVLVSGEFDLSLGSLVTVIVVVAARLSEGDASRTWWILLVLAGLGVLVGLVNGVVTTRLRVPSFITTLGMLLILQGAVFLWTGGAPTGELAENLREFGRGRVDDVPVITSLPYAVLLLVAVGAVAAYLLGGSDFGRRLFAVGGNARAAALSGVNVANVRTAAFVVSALSAVVAGILLAGIGGISAQVGIGLEFEAIAAAVLGGVVLGGGRGSVLAAMAGALSLETLFTLLNFLGVPGALEDAVQGVIIIGAVAFASLRGRGG</sequence>
<evidence type="ECO:0000256" key="7">
    <source>
        <dbReference type="ARBA" id="ARBA00023136"/>
    </source>
</evidence>
<gene>
    <name evidence="10" type="ORF">AVDCRST_MAG03-2151</name>
</gene>
<evidence type="ECO:0000256" key="8">
    <source>
        <dbReference type="ARBA" id="ARBA00039381"/>
    </source>
</evidence>
<dbReference type="InterPro" id="IPR001851">
    <property type="entry name" value="ABC_transp_permease"/>
</dbReference>
<keyword evidence="5 9" id="KW-0812">Transmembrane</keyword>
<feature type="transmembrane region" description="Helical" evidence="9">
    <location>
        <begin position="105"/>
        <end position="125"/>
    </location>
</feature>
<name>A0A6J4PFZ0_9ACTN</name>
<evidence type="ECO:0000256" key="6">
    <source>
        <dbReference type="ARBA" id="ARBA00022989"/>
    </source>
</evidence>
<evidence type="ECO:0000313" key="10">
    <source>
        <dbReference type="EMBL" id="CAA9414917.1"/>
    </source>
</evidence>
<reference evidence="10" key="1">
    <citation type="submission" date="2020-02" db="EMBL/GenBank/DDBJ databases">
        <authorList>
            <person name="Meier V. D."/>
        </authorList>
    </citation>
    <scope>NUCLEOTIDE SEQUENCE</scope>
    <source>
        <strain evidence="10">AVDCRST_MAG03</strain>
    </source>
</reference>
<keyword evidence="4" id="KW-0997">Cell inner membrane</keyword>
<feature type="transmembrane region" description="Helical" evidence="9">
    <location>
        <begin position="231"/>
        <end position="253"/>
    </location>
</feature>
<dbReference type="GO" id="GO:0005886">
    <property type="term" value="C:plasma membrane"/>
    <property type="evidence" value="ECO:0007669"/>
    <property type="project" value="UniProtKB-SubCell"/>
</dbReference>
<feature type="transmembrane region" description="Helical" evidence="9">
    <location>
        <begin position="265"/>
        <end position="292"/>
    </location>
</feature>
<dbReference type="AlphaFoldDB" id="A0A6J4PFZ0"/>
<keyword evidence="7 9" id="KW-0472">Membrane</keyword>
<dbReference type="PANTHER" id="PTHR32196:SF71">
    <property type="entry name" value="AUTOINDUCER 2 IMPORT SYSTEM PERMEASE PROTEIN LSRD"/>
    <property type="match status" value="1"/>
</dbReference>
<feature type="transmembrane region" description="Helical" evidence="9">
    <location>
        <begin position="312"/>
        <end position="329"/>
    </location>
</feature>